<evidence type="ECO:0000313" key="2">
    <source>
        <dbReference type="Proteomes" id="UP000270291"/>
    </source>
</evidence>
<name>A0A3R9MQN1_9BACT</name>
<dbReference type="EMBL" id="RWIU01000001">
    <property type="protein sequence ID" value="RSK46157.1"/>
    <property type="molecule type" value="Genomic_DNA"/>
</dbReference>
<evidence type="ECO:0000313" key="1">
    <source>
        <dbReference type="EMBL" id="RSK46157.1"/>
    </source>
</evidence>
<comment type="caution">
    <text evidence="1">The sequence shown here is derived from an EMBL/GenBank/DDBJ whole genome shotgun (WGS) entry which is preliminary data.</text>
</comment>
<dbReference type="InterPro" id="IPR025737">
    <property type="entry name" value="FApF"/>
</dbReference>
<dbReference type="RefSeq" id="WP_125435543.1">
    <property type="nucleotide sequence ID" value="NZ_RWIU01000001.1"/>
</dbReference>
<dbReference type="Proteomes" id="UP000270291">
    <property type="component" value="Unassembled WGS sequence"/>
</dbReference>
<reference evidence="1 2" key="1">
    <citation type="submission" date="2018-12" db="EMBL/GenBank/DDBJ databases">
        <authorList>
            <person name="Feng G."/>
            <person name="Zhu H."/>
        </authorList>
    </citation>
    <scope>NUCLEOTIDE SEQUENCE [LARGE SCALE GENOMIC DNA]</scope>
    <source>
        <strain evidence="1 2">LMG 26000</strain>
    </source>
</reference>
<protein>
    <submittedName>
        <fullName evidence="1">Transporter</fullName>
    </submittedName>
</protein>
<organism evidence="1 2">
    <name type="scientific">Hymenobacter perfusus</name>
    <dbReference type="NCBI Taxonomy" id="1236770"/>
    <lineage>
        <taxon>Bacteria</taxon>
        <taxon>Pseudomonadati</taxon>
        <taxon>Bacteroidota</taxon>
        <taxon>Cytophagia</taxon>
        <taxon>Cytophagales</taxon>
        <taxon>Hymenobacteraceae</taxon>
        <taxon>Hymenobacter</taxon>
    </lineage>
</organism>
<accession>A0A3R9MQN1</accession>
<gene>
    <name evidence="1" type="ORF">EI293_03010</name>
</gene>
<sequence length="280" mass="31083">MMLPFLLAAATLTAFPDTLKRPEQPYSLLHRAPNRLLRPLSADRPGVTESPITVDPGHWQLETDLARLINSKSGSLPRTRALRLNAFAFKTGLTDRTDVQVFVDPFVVEKQWATQDEPAARSRGFGDITLRVKHNFLGNDSCSAGRWAAGVIGYTRLPVGGQQGAGGFEYGVLLPVTFSFSPDAHLSAQWETSLSYDRDAGRHFLDLAPSLTFDYGFTPWLAAFIEGTSRHDVRTSSWQSALNLGPVFHVSRNVQLDFGRHLALSRNADREYFAGLVLRR</sequence>
<dbReference type="Pfam" id="PF13557">
    <property type="entry name" value="Phenol_MetA_deg"/>
    <property type="match status" value="1"/>
</dbReference>
<keyword evidence="2" id="KW-1185">Reference proteome</keyword>
<proteinExistence type="predicted"/>
<dbReference type="OrthoDB" id="1014491at2"/>
<dbReference type="AlphaFoldDB" id="A0A3R9MQN1"/>